<evidence type="ECO:0000259" key="3">
    <source>
        <dbReference type="Pfam" id="PF02557"/>
    </source>
</evidence>
<evidence type="ECO:0000256" key="2">
    <source>
        <dbReference type="SAM" id="SignalP"/>
    </source>
</evidence>
<feature type="signal peptide" evidence="2">
    <location>
        <begin position="1"/>
        <end position="26"/>
    </location>
</feature>
<proteinExistence type="predicted"/>
<dbReference type="InterPro" id="IPR009045">
    <property type="entry name" value="Zn_M74/Hedgehog-like"/>
</dbReference>
<organism evidence="4 5">
    <name type="scientific">Anaerotalea alkaliphila</name>
    <dbReference type="NCBI Taxonomy" id="2662126"/>
    <lineage>
        <taxon>Bacteria</taxon>
        <taxon>Bacillati</taxon>
        <taxon>Bacillota</taxon>
        <taxon>Clostridia</taxon>
        <taxon>Eubacteriales</taxon>
        <taxon>Anaerotalea</taxon>
    </lineage>
</organism>
<dbReference type="PROSITE" id="PS51257">
    <property type="entry name" value="PROKAR_LIPOPROTEIN"/>
    <property type="match status" value="1"/>
</dbReference>
<keyword evidence="4" id="KW-0645">Protease</keyword>
<keyword evidence="4" id="KW-0121">Carboxypeptidase</keyword>
<dbReference type="Gene3D" id="3.30.1380.10">
    <property type="match status" value="1"/>
</dbReference>
<feature type="chain" id="PRO_5039678192" evidence="2">
    <location>
        <begin position="27"/>
        <end position="286"/>
    </location>
</feature>
<accession>A0A7X5HVC7</accession>
<dbReference type="AlphaFoldDB" id="A0A7X5HVC7"/>
<reference evidence="4 5" key="1">
    <citation type="submission" date="2020-01" db="EMBL/GenBank/DDBJ databases">
        <title>Anaeroalcalibacter tamaniensis gen. nov., sp. nov., moderately halophilic strictly anaerobic fermenter bacterium from mud volcano of Taman peninsula.</title>
        <authorList>
            <person name="Frolova A."/>
            <person name="Merkel A.Y."/>
            <person name="Slobodkin A.I."/>
        </authorList>
    </citation>
    <scope>NUCLEOTIDE SEQUENCE [LARGE SCALE GENOMIC DNA]</scope>
    <source>
        <strain evidence="4 5">F-3ap</strain>
    </source>
</reference>
<comment type="caution">
    <text evidence="4">The sequence shown here is derived from an EMBL/GenBank/DDBJ whole genome shotgun (WGS) entry which is preliminary data.</text>
</comment>
<dbReference type="EMBL" id="JAAEEH010000011">
    <property type="protein sequence ID" value="NDL67196.1"/>
    <property type="molecule type" value="Genomic_DNA"/>
</dbReference>
<dbReference type="InterPro" id="IPR003709">
    <property type="entry name" value="VanY-like_core_dom"/>
</dbReference>
<keyword evidence="5" id="KW-1185">Reference proteome</keyword>
<dbReference type="Pfam" id="PF02557">
    <property type="entry name" value="VanY"/>
    <property type="match status" value="1"/>
</dbReference>
<evidence type="ECO:0000256" key="1">
    <source>
        <dbReference type="SAM" id="MobiDB-lite"/>
    </source>
</evidence>
<dbReference type="CDD" id="cd14852">
    <property type="entry name" value="LD-carboxypeptidase"/>
    <property type="match status" value="1"/>
</dbReference>
<keyword evidence="2" id="KW-0732">Signal</keyword>
<dbReference type="PANTHER" id="PTHR34385">
    <property type="entry name" value="D-ALANYL-D-ALANINE CARBOXYPEPTIDASE"/>
    <property type="match status" value="1"/>
</dbReference>
<dbReference type="GO" id="GO:0006508">
    <property type="term" value="P:proteolysis"/>
    <property type="evidence" value="ECO:0007669"/>
    <property type="project" value="InterPro"/>
</dbReference>
<evidence type="ECO:0000313" key="4">
    <source>
        <dbReference type="EMBL" id="NDL67196.1"/>
    </source>
</evidence>
<feature type="domain" description="D-alanyl-D-alanine carboxypeptidase-like core" evidence="3">
    <location>
        <begin position="138"/>
        <end position="266"/>
    </location>
</feature>
<feature type="region of interest" description="Disordered" evidence="1">
    <location>
        <begin position="31"/>
        <end position="98"/>
    </location>
</feature>
<dbReference type="Proteomes" id="UP000461585">
    <property type="component" value="Unassembled WGS sequence"/>
</dbReference>
<dbReference type="SUPFAM" id="SSF55166">
    <property type="entry name" value="Hedgehog/DD-peptidase"/>
    <property type="match status" value="1"/>
</dbReference>
<protein>
    <submittedName>
        <fullName evidence="4">D-alanyl-D-alanine carboxypeptidase family protein</fullName>
    </submittedName>
</protein>
<dbReference type="GO" id="GO:0004180">
    <property type="term" value="F:carboxypeptidase activity"/>
    <property type="evidence" value="ECO:0007669"/>
    <property type="project" value="UniProtKB-KW"/>
</dbReference>
<evidence type="ECO:0000313" key="5">
    <source>
        <dbReference type="Proteomes" id="UP000461585"/>
    </source>
</evidence>
<dbReference type="InterPro" id="IPR052179">
    <property type="entry name" value="DD-CPase-like"/>
</dbReference>
<keyword evidence="4" id="KW-0378">Hydrolase</keyword>
<dbReference type="InterPro" id="IPR058193">
    <property type="entry name" value="VanY/YodJ_core_dom"/>
</dbReference>
<dbReference type="PANTHER" id="PTHR34385:SF1">
    <property type="entry name" value="PEPTIDOGLYCAN L-ALANYL-D-GLUTAMATE ENDOPEPTIDASE CWLK"/>
    <property type="match status" value="1"/>
</dbReference>
<feature type="compositionally biased region" description="Low complexity" evidence="1">
    <location>
        <begin position="59"/>
        <end position="72"/>
    </location>
</feature>
<sequence>MTLMKTFMKRTGALALLLLLTLALGAACGKDTPEDPQATGQESPVEPPAATEGPAVPDSGTETASGEGTGTADQPGPPQKPDAPGEREPALPEGQEVPDPASLQALVNKTFALPSDYIPSDLVVPDIPFSFDGVEDKRHLRQEAATALEGLVGAAAEEGVPLAGVSGYRSFSRQKAIYEAKVAAVGQEAADKVSARPGHSEHQTGLAIDMSCASIGYSLSYSLGELPEGIWMAENAHRFGFIIRYPKDKTLITGYNYEPWHLRYVGIPLATELHSQGLTMEEYFGI</sequence>
<gene>
    <name evidence="4" type="ORF">GXN74_05500</name>
</gene>
<dbReference type="RefSeq" id="WP_162369921.1">
    <property type="nucleotide sequence ID" value="NZ_JAAEEH010000011.1"/>
</dbReference>
<name>A0A7X5HVC7_9FIRM</name>